<dbReference type="Pfam" id="PF13359">
    <property type="entry name" value="DDE_Tnp_4"/>
    <property type="match status" value="1"/>
</dbReference>
<dbReference type="GeneID" id="105312450"/>
<evidence type="ECO:0000256" key="1">
    <source>
        <dbReference type="ARBA" id="ARBA00001968"/>
    </source>
</evidence>
<dbReference type="EnsemblMetazoa" id="XM_011405110.1">
    <property type="protein sequence ID" value="XP_011403412.1"/>
    <property type="gene ID" value="LOC105312450"/>
</dbReference>
<dbReference type="GO" id="GO:0009307">
    <property type="term" value="P:DNA restriction-modification system"/>
    <property type="evidence" value="ECO:0007669"/>
    <property type="project" value="InterPro"/>
</dbReference>
<accession>A0AAN0ILX7</accession>
<dbReference type="AlphaFoldDB" id="A0AAN0ILX7"/>
<evidence type="ECO:0000256" key="6">
    <source>
        <dbReference type="ARBA" id="ARBA00022801"/>
    </source>
</evidence>
<dbReference type="GO" id="GO:0005634">
    <property type="term" value="C:nucleus"/>
    <property type="evidence" value="ECO:0007669"/>
    <property type="project" value="UniProtKB-SubCell"/>
</dbReference>
<keyword evidence="6" id="KW-0378">Hydrolase</keyword>
<keyword evidence="4" id="KW-0540">Nuclease</keyword>
<evidence type="ECO:0000259" key="8">
    <source>
        <dbReference type="Pfam" id="PF13359"/>
    </source>
</evidence>
<comment type="cofactor">
    <cofactor evidence="1">
        <name>a divalent metal cation</name>
        <dbReference type="ChEBI" id="CHEBI:60240"/>
    </cofactor>
</comment>
<organism evidence="9 10">
    <name type="scientific">Amphimedon queenslandica</name>
    <name type="common">Sponge</name>
    <dbReference type="NCBI Taxonomy" id="400682"/>
    <lineage>
        <taxon>Eukaryota</taxon>
        <taxon>Metazoa</taxon>
        <taxon>Porifera</taxon>
        <taxon>Demospongiae</taxon>
        <taxon>Heteroscleromorpha</taxon>
        <taxon>Haplosclerida</taxon>
        <taxon>Niphatidae</taxon>
        <taxon>Amphimedon</taxon>
    </lineage>
</organism>
<dbReference type="PANTHER" id="PTHR22930:SF85">
    <property type="entry name" value="GH03217P-RELATED"/>
    <property type="match status" value="1"/>
</dbReference>
<evidence type="ECO:0000256" key="5">
    <source>
        <dbReference type="ARBA" id="ARBA00022723"/>
    </source>
</evidence>
<protein>
    <recommendedName>
        <fullName evidence="8">DDE Tnp4 domain-containing protein</fullName>
    </recommendedName>
</protein>
<evidence type="ECO:0000256" key="3">
    <source>
        <dbReference type="ARBA" id="ARBA00006958"/>
    </source>
</evidence>
<dbReference type="KEGG" id="aqu:105312450"/>
<dbReference type="GO" id="GO:0016787">
    <property type="term" value="F:hydrolase activity"/>
    <property type="evidence" value="ECO:0007669"/>
    <property type="project" value="UniProtKB-KW"/>
</dbReference>
<dbReference type="InterPro" id="IPR008593">
    <property type="entry name" value="Dam_MeTrfase"/>
</dbReference>
<evidence type="ECO:0000313" key="9">
    <source>
        <dbReference type="EnsemblMetazoa" id="XP_011403412.1"/>
    </source>
</evidence>
<evidence type="ECO:0000313" key="10">
    <source>
        <dbReference type="Proteomes" id="UP000007879"/>
    </source>
</evidence>
<dbReference type="RefSeq" id="XP_011403412.1">
    <property type="nucleotide sequence ID" value="XM_011405110.1"/>
</dbReference>
<comment type="subcellular location">
    <subcellularLocation>
        <location evidence="2">Nucleus</location>
    </subcellularLocation>
</comment>
<keyword evidence="7" id="KW-0539">Nucleus</keyword>
<dbReference type="PANTHER" id="PTHR22930">
    <property type="match status" value="1"/>
</dbReference>
<evidence type="ECO:0000256" key="7">
    <source>
        <dbReference type="ARBA" id="ARBA00023242"/>
    </source>
</evidence>
<name>A0AAN0ILX7_AMPQE</name>
<reference evidence="10" key="1">
    <citation type="journal article" date="2010" name="Nature">
        <title>The Amphimedon queenslandica genome and the evolution of animal complexity.</title>
        <authorList>
            <person name="Srivastava M."/>
            <person name="Simakov O."/>
            <person name="Chapman J."/>
            <person name="Fahey B."/>
            <person name="Gauthier M.E."/>
            <person name="Mitros T."/>
            <person name="Richards G.S."/>
            <person name="Conaco C."/>
            <person name="Dacre M."/>
            <person name="Hellsten U."/>
            <person name="Larroux C."/>
            <person name="Putnam N.H."/>
            <person name="Stanke M."/>
            <person name="Adamska M."/>
            <person name="Darling A."/>
            <person name="Degnan S.M."/>
            <person name="Oakley T.H."/>
            <person name="Plachetzki D.C."/>
            <person name="Zhai Y."/>
            <person name="Adamski M."/>
            <person name="Calcino A."/>
            <person name="Cummins S.F."/>
            <person name="Goodstein D.M."/>
            <person name="Harris C."/>
            <person name="Jackson D.J."/>
            <person name="Leys S.P."/>
            <person name="Shu S."/>
            <person name="Woodcroft B.J."/>
            <person name="Vervoort M."/>
            <person name="Kosik K.S."/>
            <person name="Manning G."/>
            <person name="Degnan B.M."/>
            <person name="Rokhsar D.S."/>
        </authorList>
    </citation>
    <scope>NUCLEOTIDE SEQUENCE [LARGE SCALE GENOMIC DNA]</scope>
</reference>
<proteinExistence type="inferred from homology"/>
<dbReference type="Proteomes" id="UP000007879">
    <property type="component" value="Unassembled WGS sequence"/>
</dbReference>
<reference evidence="9" key="2">
    <citation type="submission" date="2024-06" db="UniProtKB">
        <authorList>
            <consortium name="EnsemblMetazoa"/>
        </authorList>
    </citation>
    <scope>IDENTIFICATION</scope>
</reference>
<dbReference type="GO" id="GO:0046872">
    <property type="term" value="F:metal ion binding"/>
    <property type="evidence" value="ECO:0007669"/>
    <property type="project" value="UniProtKB-KW"/>
</dbReference>
<dbReference type="GO" id="GO:0003677">
    <property type="term" value="F:DNA binding"/>
    <property type="evidence" value="ECO:0007669"/>
    <property type="project" value="InterPro"/>
</dbReference>
<sequence>MESRSMNDRSDWRLDRSVFLKIDKIYGPTELGLFTSRLTNQCRRYFSWQHADPLAEATEAFIQDWTTVKGFANPPWNLVQRVLTKAQTQGSNQWWEFVVLSNFTESDRIENFRMSRCTFNVISDKLRSSIERKSTCFRKPISTEKCLAVTLWFFATTAEYRTISHLFGIAQSTVCEVVWETSSAIVHHFLSTYIKFPVGDQAKSVTDGFQKKWNVPQCLGAIDGSHIPVRPPICHHTDYYNRKGWYSILIQVVVDHNYLFRDICVGWPESVHDARVYANSQVYAKATSGQILNGTVLNINGIDVPEYIIGDSAYPLSTFLMKLFDHNVSLSEDVKHFNYRISHARIVSENAFGHLKARWRRLMKQNDMFIERVPTIIAACCILHNICEIHGDSFNADWLDDINNSSYSVEPTALPSTDNETESDCKTIREALIFYFKDNPIQNH</sequence>
<dbReference type="GO" id="GO:0004518">
    <property type="term" value="F:nuclease activity"/>
    <property type="evidence" value="ECO:0007669"/>
    <property type="project" value="UniProtKB-KW"/>
</dbReference>
<evidence type="ECO:0000256" key="2">
    <source>
        <dbReference type="ARBA" id="ARBA00004123"/>
    </source>
</evidence>
<dbReference type="InterPro" id="IPR045249">
    <property type="entry name" value="HARBI1-like"/>
</dbReference>
<dbReference type="GO" id="GO:0009007">
    <property type="term" value="F:site-specific DNA-methyltransferase (adenine-specific) activity"/>
    <property type="evidence" value="ECO:0007669"/>
    <property type="project" value="InterPro"/>
</dbReference>
<dbReference type="Pfam" id="PF05869">
    <property type="entry name" value="Dam"/>
    <property type="match status" value="1"/>
</dbReference>
<comment type="similarity">
    <text evidence="3">Belongs to the HARBI1 family.</text>
</comment>
<dbReference type="InterPro" id="IPR027806">
    <property type="entry name" value="HARBI1_dom"/>
</dbReference>
<keyword evidence="5" id="KW-0479">Metal-binding</keyword>
<feature type="domain" description="DDE Tnp4" evidence="8">
    <location>
        <begin position="222"/>
        <end position="385"/>
    </location>
</feature>
<keyword evidence="10" id="KW-1185">Reference proteome</keyword>
<evidence type="ECO:0000256" key="4">
    <source>
        <dbReference type="ARBA" id="ARBA00022722"/>
    </source>
</evidence>